<evidence type="ECO:0000313" key="2">
    <source>
        <dbReference type="EMBL" id="SHL03721.1"/>
    </source>
</evidence>
<gene>
    <name evidence="2" type="ORF">SAMN05444159_4833</name>
</gene>
<evidence type="ECO:0000256" key="1">
    <source>
        <dbReference type="SAM" id="SignalP"/>
    </source>
</evidence>
<protein>
    <submittedName>
        <fullName evidence="2">Uncharacterized protein</fullName>
    </submittedName>
</protein>
<dbReference type="PROSITE" id="PS51257">
    <property type="entry name" value="PROKAR_LIPOPROTEIN"/>
    <property type="match status" value="1"/>
</dbReference>
<accession>A0A1M6XCP8</accession>
<reference evidence="2 3" key="1">
    <citation type="submission" date="2016-11" db="EMBL/GenBank/DDBJ databases">
        <authorList>
            <person name="Jaros S."/>
            <person name="Januszkiewicz K."/>
            <person name="Wedrychowicz H."/>
        </authorList>
    </citation>
    <scope>NUCLEOTIDE SEQUENCE [LARGE SCALE GENOMIC DNA]</scope>
    <source>
        <strain evidence="2 3">GAS499</strain>
    </source>
</reference>
<dbReference type="AlphaFoldDB" id="A0A1M6XCP8"/>
<dbReference type="EMBL" id="LT670844">
    <property type="protein sequence ID" value="SHL03721.1"/>
    <property type="molecule type" value="Genomic_DNA"/>
</dbReference>
<feature type="signal peptide" evidence="1">
    <location>
        <begin position="1"/>
        <end position="23"/>
    </location>
</feature>
<organism evidence="2 3">
    <name type="scientific">Bradyrhizobium lablabi</name>
    <dbReference type="NCBI Taxonomy" id="722472"/>
    <lineage>
        <taxon>Bacteria</taxon>
        <taxon>Pseudomonadati</taxon>
        <taxon>Pseudomonadota</taxon>
        <taxon>Alphaproteobacteria</taxon>
        <taxon>Hyphomicrobiales</taxon>
        <taxon>Nitrobacteraceae</taxon>
        <taxon>Bradyrhizobium</taxon>
    </lineage>
</organism>
<evidence type="ECO:0000313" key="3">
    <source>
        <dbReference type="Proteomes" id="UP000189935"/>
    </source>
</evidence>
<proteinExistence type="predicted"/>
<name>A0A1M6XCP8_9BRAD</name>
<keyword evidence="1" id="KW-0732">Signal</keyword>
<dbReference type="Proteomes" id="UP000189935">
    <property type="component" value="Chromosome I"/>
</dbReference>
<sequence>MKAASLFVAGLAIATLSIAPANAAPVNATGSCAGGCASSFRSGNAPWVGCSVSGGTFSPTCRNVGNYKTYIECKEAGFNTGWRDNENAWYCTSLGLK</sequence>
<feature type="chain" id="PRO_5012545403" evidence="1">
    <location>
        <begin position="24"/>
        <end position="97"/>
    </location>
</feature>